<dbReference type="Proteomes" id="UP000256964">
    <property type="component" value="Unassembled WGS sequence"/>
</dbReference>
<gene>
    <name evidence="3" type="ORF">OH76DRAFT_1483345</name>
</gene>
<evidence type="ECO:0000313" key="3">
    <source>
        <dbReference type="EMBL" id="RDX49125.1"/>
    </source>
</evidence>
<evidence type="ECO:0000313" key="4">
    <source>
        <dbReference type="Proteomes" id="UP000256964"/>
    </source>
</evidence>
<sequence length="452" mass="48603">MALNTTGIRCKLPQSSMRYAPIHRRRLDDTCTRMLRLPISPRPHVASPLFRILFLLGALPIAAGVLVNRTIDDEYGDSVTGVKPVYGPTGSDPNDDWKQGLGCVSPCVFSPYTVIDVSQVSNGTWHDSTYRAEHGEPRTITAAFEGTAVYVYFIVPNHNVLTPTFVSLTFAIDGALHGQYVHTPDSSATIMYRVLVFHTTDLAGAIHTIQVAASGTNDSLLLFDNMVYTAEEADPTQTMSSSPGTPTVTGSASSSTPRVTGSTSSSTSSTPVAAIAGGVAGGVATLILLVVLLCFCRPSRRTPSHTDRLHPKRWMRTLPRRRHRSVSPPAFNVNETRTPWASTVVHPYPVIRPVGPVCPPIIPGGETEGAEEKAQAHHDAAMLPHDTSLGSPSGTYRSTLSSCAGGVVTQAGSVLHDQVAVLQEEVARLRNAEMEMRQLFLAAPPRYEDAES</sequence>
<feature type="region of interest" description="Disordered" evidence="1">
    <location>
        <begin position="233"/>
        <end position="271"/>
    </location>
</feature>
<keyword evidence="2" id="KW-1133">Transmembrane helix</keyword>
<accession>A0A371D9A5</accession>
<name>A0A371D9A5_9APHY</name>
<dbReference type="EMBL" id="KZ857407">
    <property type="protein sequence ID" value="RDX49125.1"/>
    <property type="molecule type" value="Genomic_DNA"/>
</dbReference>
<feature type="compositionally biased region" description="Low complexity" evidence="1">
    <location>
        <begin position="238"/>
        <end position="271"/>
    </location>
</feature>
<dbReference type="Gene3D" id="2.60.120.260">
    <property type="entry name" value="Galactose-binding domain-like"/>
    <property type="match status" value="1"/>
</dbReference>
<organism evidence="3 4">
    <name type="scientific">Lentinus brumalis</name>
    <dbReference type="NCBI Taxonomy" id="2498619"/>
    <lineage>
        <taxon>Eukaryota</taxon>
        <taxon>Fungi</taxon>
        <taxon>Dikarya</taxon>
        <taxon>Basidiomycota</taxon>
        <taxon>Agaricomycotina</taxon>
        <taxon>Agaricomycetes</taxon>
        <taxon>Polyporales</taxon>
        <taxon>Polyporaceae</taxon>
        <taxon>Lentinus</taxon>
    </lineage>
</organism>
<dbReference type="OrthoDB" id="3270641at2759"/>
<keyword evidence="2" id="KW-0812">Transmembrane</keyword>
<keyword evidence="4" id="KW-1185">Reference proteome</keyword>
<dbReference type="STRING" id="139420.A0A371D9A5"/>
<evidence type="ECO:0000256" key="2">
    <source>
        <dbReference type="SAM" id="Phobius"/>
    </source>
</evidence>
<reference evidence="3 4" key="1">
    <citation type="journal article" date="2018" name="Biotechnol. Biofuels">
        <title>Integrative visual omics of the white-rot fungus Polyporus brumalis exposes the biotechnological potential of its oxidative enzymes for delignifying raw plant biomass.</title>
        <authorList>
            <person name="Miyauchi S."/>
            <person name="Rancon A."/>
            <person name="Drula E."/>
            <person name="Hage H."/>
            <person name="Chaduli D."/>
            <person name="Favel A."/>
            <person name="Grisel S."/>
            <person name="Henrissat B."/>
            <person name="Herpoel-Gimbert I."/>
            <person name="Ruiz-Duenas F.J."/>
            <person name="Chevret D."/>
            <person name="Hainaut M."/>
            <person name="Lin J."/>
            <person name="Wang M."/>
            <person name="Pangilinan J."/>
            <person name="Lipzen A."/>
            <person name="Lesage-Meessen L."/>
            <person name="Navarro D."/>
            <person name="Riley R."/>
            <person name="Grigoriev I.V."/>
            <person name="Zhou S."/>
            <person name="Raouche S."/>
            <person name="Rosso M.N."/>
        </authorList>
    </citation>
    <scope>NUCLEOTIDE SEQUENCE [LARGE SCALE GENOMIC DNA]</scope>
    <source>
        <strain evidence="3 4">BRFM 1820</strain>
    </source>
</reference>
<evidence type="ECO:0000256" key="1">
    <source>
        <dbReference type="SAM" id="MobiDB-lite"/>
    </source>
</evidence>
<proteinExistence type="predicted"/>
<keyword evidence="2" id="KW-0472">Membrane</keyword>
<feature type="transmembrane region" description="Helical" evidence="2">
    <location>
        <begin position="272"/>
        <end position="295"/>
    </location>
</feature>
<protein>
    <submittedName>
        <fullName evidence="3">Uncharacterized protein</fullName>
    </submittedName>
</protein>
<dbReference type="AlphaFoldDB" id="A0A371D9A5"/>